<gene>
    <name evidence="3" type="ORF">NITHO_3270010</name>
</gene>
<protein>
    <recommendedName>
        <fullName evidence="2">SPW repeat-containing integral membrane domain-containing protein</fullName>
    </recommendedName>
</protein>
<keyword evidence="1" id="KW-1133">Transmembrane helix</keyword>
<proteinExistence type="predicted"/>
<dbReference type="OrthoDB" id="32521at2"/>
<evidence type="ECO:0000259" key="2">
    <source>
        <dbReference type="Pfam" id="PF03779"/>
    </source>
</evidence>
<comment type="caution">
    <text evidence="3">The sequence shown here is derived from an EMBL/GenBank/DDBJ whole genome shotgun (WGS) entry which is preliminary data.</text>
</comment>
<reference evidence="3 4" key="1">
    <citation type="journal article" date="2012" name="ISME J.">
        <title>Nitrification expanded: discovery, physiology and genomics of a nitrite-oxidizing bacterium from the phylum Chloroflexi.</title>
        <authorList>
            <person name="Sorokin D.Y."/>
            <person name="Lucker S."/>
            <person name="Vejmelkova D."/>
            <person name="Kostrikina N.A."/>
            <person name="Kleerebezem R."/>
            <person name="Rijpstra W.I."/>
            <person name="Damste J.S."/>
            <person name="Le Paslier D."/>
            <person name="Muyzer G."/>
            <person name="Wagner M."/>
            <person name="van Loosdrecht M.C."/>
            <person name="Daims H."/>
        </authorList>
    </citation>
    <scope>NUCLEOTIDE SEQUENCE [LARGE SCALE GENOMIC DNA]</scope>
    <source>
        <strain evidence="4">none</strain>
    </source>
</reference>
<keyword evidence="1" id="KW-0472">Membrane</keyword>
<sequence length="138" mass="14625">MDMRAQAKVASGLDLLAGLWLIISPFVLGYGDIGQVTKTIASQATNNSMVVGFTVAAIAAIRLANAYRFGEYELPTMWLSWLSALLGLWLIVSPFVLGFTGMTTAFWNTIILGVIVAVLGVWNALVARALAGTTSSGD</sequence>
<evidence type="ECO:0000313" key="3">
    <source>
        <dbReference type="EMBL" id="CCF84252.1"/>
    </source>
</evidence>
<dbReference type="EMBL" id="CAGS01000254">
    <property type="protein sequence ID" value="CCF84252.1"/>
    <property type="molecule type" value="Genomic_DNA"/>
</dbReference>
<accession>I4EHU0</accession>
<dbReference type="Pfam" id="PF03779">
    <property type="entry name" value="SPW"/>
    <property type="match status" value="1"/>
</dbReference>
<evidence type="ECO:0000256" key="1">
    <source>
        <dbReference type="SAM" id="Phobius"/>
    </source>
</evidence>
<keyword evidence="4" id="KW-1185">Reference proteome</keyword>
<keyword evidence="1" id="KW-0812">Transmembrane</keyword>
<evidence type="ECO:0000313" key="4">
    <source>
        <dbReference type="Proteomes" id="UP000004221"/>
    </source>
</evidence>
<dbReference type="RefSeq" id="WP_008478288.1">
    <property type="nucleotide sequence ID" value="NZ_CAGS01000254.1"/>
</dbReference>
<dbReference type="Proteomes" id="UP000004221">
    <property type="component" value="Unassembled WGS sequence"/>
</dbReference>
<organism evidence="3 4">
    <name type="scientific">Nitrolancea hollandica Lb</name>
    <dbReference type="NCBI Taxonomy" id="1129897"/>
    <lineage>
        <taxon>Bacteria</taxon>
        <taxon>Pseudomonadati</taxon>
        <taxon>Thermomicrobiota</taxon>
        <taxon>Thermomicrobia</taxon>
        <taxon>Sphaerobacterales</taxon>
        <taxon>Sphaerobacterineae</taxon>
        <taxon>Sphaerobacteraceae</taxon>
        <taxon>Nitrolancea</taxon>
    </lineage>
</organism>
<feature type="transmembrane region" description="Helical" evidence="1">
    <location>
        <begin position="105"/>
        <end position="126"/>
    </location>
</feature>
<feature type="transmembrane region" description="Helical" evidence="1">
    <location>
        <begin position="79"/>
        <end position="99"/>
    </location>
</feature>
<name>I4EHU0_9BACT</name>
<feature type="transmembrane region" description="Helical" evidence="1">
    <location>
        <begin position="12"/>
        <end position="30"/>
    </location>
</feature>
<dbReference type="InterPro" id="IPR005530">
    <property type="entry name" value="SPW"/>
</dbReference>
<feature type="domain" description="SPW repeat-containing integral membrane" evidence="2">
    <location>
        <begin position="11"/>
        <end position="121"/>
    </location>
</feature>
<feature type="transmembrane region" description="Helical" evidence="1">
    <location>
        <begin position="50"/>
        <end position="67"/>
    </location>
</feature>
<dbReference type="AlphaFoldDB" id="I4EHU0"/>